<accession>A0A0W0CMH3</accession>
<dbReference type="VEuPathDB" id="FungiDB:GVI51_F05467"/>
<dbReference type="SMR" id="A0A0W0CMH3"/>
<dbReference type="GO" id="GO:0008180">
    <property type="term" value="C:COP9 signalosome"/>
    <property type="evidence" value="ECO:0007669"/>
    <property type="project" value="InterPro"/>
</dbReference>
<protein>
    <submittedName>
        <fullName evidence="1">COP9 signalosome complex subunit 9</fullName>
    </submittedName>
</protein>
<dbReference type="VEuPathDB" id="FungiDB:B1J91_F05841g"/>
<name>A0A0W0CMH3_CANGB</name>
<evidence type="ECO:0000313" key="1">
    <source>
        <dbReference type="EMBL" id="KTB00605.1"/>
    </source>
</evidence>
<comment type="caution">
    <text evidence="1">The sequence shown here is derived from an EMBL/GenBank/DDBJ whole genome shotgun (WGS) entry which is preliminary data.</text>
</comment>
<dbReference type="EMBL" id="LLZZ01000137">
    <property type="protein sequence ID" value="KTB00605.1"/>
    <property type="molecule type" value="Genomic_DNA"/>
</dbReference>
<proteinExistence type="predicted"/>
<dbReference type="Proteomes" id="UP000054886">
    <property type="component" value="Unassembled WGS sequence"/>
</dbReference>
<dbReference type="GO" id="GO:0000338">
    <property type="term" value="P:protein deneddylation"/>
    <property type="evidence" value="ECO:0007669"/>
    <property type="project" value="InterPro"/>
</dbReference>
<sequence>MDSYKTQWLTSEGDERVRCELLAFGTVEDLERGTLNAQDRNVLVKLSILNYVYGKQVVTFDALLKNYAQAGIELTDNDIEMILLELCNHGIMDVSIDSVAREVKVLQLSRYRDVYCGERELLVVNPTKVITNIEIIDTLQAYSDKL</sequence>
<reference evidence="1 2" key="1">
    <citation type="submission" date="2015-10" db="EMBL/GenBank/DDBJ databases">
        <title>Draft genomes sequences of Candida glabrata isolates 1A, 1B, 2A, 2B, 3A and 3B.</title>
        <authorList>
            <person name="Haavelsrud O.E."/>
            <person name="Gaustad P."/>
        </authorList>
    </citation>
    <scope>NUCLEOTIDE SEQUENCE [LARGE SCALE GENOMIC DNA]</scope>
    <source>
        <strain evidence="1">910700640</strain>
    </source>
</reference>
<dbReference type="AlphaFoldDB" id="A0A0W0CMH3"/>
<dbReference type="VEuPathDB" id="FungiDB:CAGL0F05841g"/>
<dbReference type="PIRSF" id="PIRSF022632">
    <property type="entry name" value="UCP022632"/>
    <property type="match status" value="1"/>
</dbReference>
<evidence type="ECO:0000313" key="2">
    <source>
        <dbReference type="Proteomes" id="UP000054886"/>
    </source>
</evidence>
<dbReference type="PhylomeDB" id="A0A0W0CMH3"/>
<gene>
    <name evidence="1" type="ORF">AO440_001345</name>
</gene>
<organism evidence="1 2">
    <name type="scientific">Candida glabrata</name>
    <name type="common">Yeast</name>
    <name type="synonym">Torulopsis glabrata</name>
    <dbReference type="NCBI Taxonomy" id="5478"/>
    <lineage>
        <taxon>Eukaryota</taxon>
        <taxon>Fungi</taxon>
        <taxon>Dikarya</taxon>
        <taxon>Ascomycota</taxon>
        <taxon>Saccharomycotina</taxon>
        <taxon>Saccharomycetes</taxon>
        <taxon>Saccharomycetales</taxon>
        <taxon>Saccharomycetaceae</taxon>
        <taxon>Nakaseomyces</taxon>
    </lineage>
</organism>
<dbReference type="VEuPathDB" id="FungiDB:GWK60_F05445"/>
<dbReference type="InterPro" id="IPR016806">
    <property type="entry name" value="Csn9_fungi"/>
</dbReference>